<sequence length="96" mass="11294">MYSGSNFKKEYHEIENRVVNTINNICRIMETNYKEIADVLETDQAYIHKALSRKKHLTFPLFLKICYALKEINKNKNFPYPDEELLPSRILSKAGV</sequence>
<evidence type="ECO:0000313" key="1">
    <source>
        <dbReference type="EMBL" id="PMP82503.1"/>
    </source>
</evidence>
<evidence type="ECO:0000313" key="2">
    <source>
        <dbReference type="Proteomes" id="UP000236910"/>
    </source>
</evidence>
<protein>
    <submittedName>
        <fullName evidence="1">Uncharacterized protein</fullName>
    </submittedName>
</protein>
<dbReference type="Proteomes" id="UP000236910">
    <property type="component" value="Unassembled WGS sequence"/>
</dbReference>
<dbReference type="AlphaFoldDB" id="A0A2J6X6P0"/>
<reference evidence="1 2" key="1">
    <citation type="submission" date="2018-01" db="EMBL/GenBank/DDBJ databases">
        <title>Metagenomic assembled genomes from two thermal pools in the Uzon Caldera, Kamchatka, Russia.</title>
        <authorList>
            <person name="Wilkins L."/>
            <person name="Ettinger C."/>
        </authorList>
    </citation>
    <scope>NUCLEOTIDE SEQUENCE [LARGE SCALE GENOMIC DNA]</scope>
    <source>
        <strain evidence="1">ARK-10</strain>
    </source>
</reference>
<accession>A0A2J6X6P0</accession>
<gene>
    <name evidence="1" type="ORF">C0175_03480</name>
</gene>
<proteinExistence type="predicted"/>
<organism evidence="1 2">
    <name type="scientific">Caldisericum exile</name>
    <dbReference type="NCBI Taxonomy" id="693075"/>
    <lineage>
        <taxon>Bacteria</taxon>
        <taxon>Pseudomonadati</taxon>
        <taxon>Caldisericota/Cryosericota group</taxon>
        <taxon>Caldisericota</taxon>
        <taxon>Caldisericia</taxon>
        <taxon>Caldisericales</taxon>
        <taxon>Caldisericaceae</taxon>
        <taxon>Caldisericum</taxon>
    </lineage>
</organism>
<comment type="caution">
    <text evidence="1">The sequence shown here is derived from an EMBL/GenBank/DDBJ whole genome shotgun (WGS) entry which is preliminary data.</text>
</comment>
<dbReference type="EMBL" id="PNIX01000204">
    <property type="protein sequence ID" value="PMP82503.1"/>
    <property type="molecule type" value="Genomic_DNA"/>
</dbReference>
<name>A0A2J6X6P0_9BACT</name>